<protein>
    <submittedName>
        <fullName evidence="15">SusC/RagA family TonB-linked outer membrane protein</fullName>
    </submittedName>
</protein>
<comment type="similarity">
    <text evidence="10 11">Belongs to the TonB-dependent receptor family.</text>
</comment>
<dbReference type="Pfam" id="PF07715">
    <property type="entry name" value="Plug"/>
    <property type="match status" value="1"/>
</dbReference>
<evidence type="ECO:0000256" key="6">
    <source>
        <dbReference type="ARBA" id="ARBA00023077"/>
    </source>
</evidence>
<feature type="signal peptide" evidence="12">
    <location>
        <begin position="1"/>
        <end position="19"/>
    </location>
</feature>
<dbReference type="InterPro" id="IPR023997">
    <property type="entry name" value="TonB-dep_OMP_SusC/RagA_CS"/>
</dbReference>
<evidence type="ECO:0000256" key="12">
    <source>
        <dbReference type="SAM" id="SignalP"/>
    </source>
</evidence>
<dbReference type="Gene3D" id="2.40.170.20">
    <property type="entry name" value="TonB-dependent receptor, beta-barrel domain"/>
    <property type="match status" value="1"/>
</dbReference>
<proteinExistence type="inferred from homology"/>
<keyword evidence="6 11" id="KW-0798">TonB box</keyword>
<evidence type="ECO:0000256" key="2">
    <source>
        <dbReference type="ARBA" id="ARBA00022448"/>
    </source>
</evidence>
<dbReference type="SUPFAM" id="SSF49464">
    <property type="entry name" value="Carboxypeptidase regulatory domain-like"/>
    <property type="match status" value="1"/>
</dbReference>
<sequence>MRKLLMVWCCCCLYFGAQAQYGIKLRDAETNMPIHTATLKLLGANKILPSNANGEITLDGLSGRQRVSVAAMGYQTDTLMLNLPFTQWLLHQLKPVATQLNEVIVNTGYQQLPKERATGSFSVVNNKTFNEQQGVDVLSRLEGITPALSVDRRTYAGSIMVRGLSTINGDRSPLIVVDDFPYAGELSNLNPNDVESVTVLKDAAAASIWGAQAGNGVIVITTKKGRFNQTMQINVSTGLLLNQKPKLANYNNLSSAEMIEVEQFLFGKGFYNTQENSTARIPLSPVVELLIANRDGQLGAAELSDRLRMLSEKDIVQEYRNHFYGQPWLQQYHLDISGGNALSKWYLFTGYNQGKDALGAYSDRLNLKSDYTFKLGKKMELTAAAWLTLQNNQSGRLDFSQLTTSNGLLPPYTTFTDADGNALSIMKNYRESYTAQLGQGKLLDWKYYPLNEGNEVLSTGKQMDALFNFKLSYQLSSGLQFTANYSTQVARNITGTDYGAQSYYVRNLINQFTQLNGNEVKRTIPLGGISQESRVLLNNQNLRTQLNFKQRWAAFDLNILVGAEMRSTKRNTKSNGMYGIDRETLLSSPVDYQNAYTNIINGNSQFIPYLADAFGEVNNYISAYTNGALSYQGKYTLSGSVRRDASNLFGVATNNLWNPLWSLGVSWLATEEKWLRWQPLGYLRLRLTYGSSGNSDSRNAALTTITYTGVSNFTGTPTAGYNNYANPDLRWETVNTLNAGLDSKWFNGRLALSLEYYRKRSYDLIASDPIDYTGGVGSRTRRNAAQITASGIDVELATQNTLGVVKWNSSLFANFYKDRVDTYYLNSLTGSNFVNGSNVVTAVVGMPVYGAYGYRWGGLNPQTGSSRGYVDGVLSEDYATLIGSRTTIHDLAYVGPVLPKLTGAFANTLSYNGFNLSFRFSYKFGHYYRRPSLNYSDLYNSRNGNREFTQRWQQSGDEAFTNVPSMVYPIAGNRNSFYNFSEATLVSGDHIRLQNISLSYAFAKQQWKKLPFQQLTVTGNLNQAGLVWKRNNESHDPDYPYSEALKMYSINVQIKF</sequence>
<evidence type="ECO:0000313" key="16">
    <source>
        <dbReference type="Proteomes" id="UP001165460"/>
    </source>
</evidence>
<dbReference type="RefSeq" id="WP_243359382.1">
    <property type="nucleotide sequence ID" value="NZ_JALGBH010000001.1"/>
</dbReference>
<keyword evidence="7 10" id="KW-0472">Membrane</keyword>
<evidence type="ECO:0000256" key="11">
    <source>
        <dbReference type="RuleBase" id="RU003357"/>
    </source>
</evidence>
<keyword evidence="4 10" id="KW-0812">Transmembrane</keyword>
<dbReference type="NCBIfam" id="TIGR04056">
    <property type="entry name" value="OMP_RagA_SusC"/>
    <property type="match status" value="1"/>
</dbReference>
<dbReference type="PANTHER" id="PTHR30069">
    <property type="entry name" value="TONB-DEPENDENT OUTER MEMBRANE RECEPTOR"/>
    <property type="match status" value="1"/>
</dbReference>
<feature type="chain" id="PRO_5046269821" evidence="12">
    <location>
        <begin position="20"/>
        <end position="1056"/>
    </location>
</feature>
<evidence type="ECO:0000256" key="4">
    <source>
        <dbReference type="ARBA" id="ARBA00022692"/>
    </source>
</evidence>
<dbReference type="InterPro" id="IPR039426">
    <property type="entry name" value="TonB-dep_rcpt-like"/>
</dbReference>
<dbReference type="InterPro" id="IPR000531">
    <property type="entry name" value="Beta-barrel_TonB"/>
</dbReference>
<dbReference type="SUPFAM" id="SSF56935">
    <property type="entry name" value="Porins"/>
    <property type="match status" value="1"/>
</dbReference>
<accession>A0ABS9ZTB8</accession>
<dbReference type="EMBL" id="JALGBH010000001">
    <property type="protein sequence ID" value="MCJ0741850.1"/>
    <property type="molecule type" value="Genomic_DNA"/>
</dbReference>
<feature type="domain" description="TonB-dependent receptor-like beta-barrel" evidence="13">
    <location>
        <begin position="414"/>
        <end position="862"/>
    </location>
</feature>
<evidence type="ECO:0000259" key="13">
    <source>
        <dbReference type="Pfam" id="PF00593"/>
    </source>
</evidence>
<keyword evidence="2 10" id="KW-0813">Transport</keyword>
<dbReference type="InterPro" id="IPR023996">
    <property type="entry name" value="TonB-dep_OMP_SusC/RagA"/>
</dbReference>
<dbReference type="Gene3D" id="2.170.130.10">
    <property type="entry name" value="TonB-dependent receptor, plug domain"/>
    <property type="match status" value="1"/>
</dbReference>
<evidence type="ECO:0000256" key="9">
    <source>
        <dbReference type="ARBA" id="ARBA00023237"/>
    </source>
</evidence>
<comment type="caution">
    <text evidence="15">The sequence shown here is derived from an EMBL/GenBank/DDBJ whole genome shotgun (WGS) entry which is preliminary data.</text>
</comment>
<reference evidence="15" key="1">
    <citation type="submission" date="2022-03" db="EMBL/GenBank/DDBJ databases">
        <authorList>
            <person name="Woo C.Y."/>
        </authorList>
    </citation>
    <scope>NUCLEOTIDE SEQUENCE</scope>
    <source>
        <strain evidence="15">CYS-01</strain>
    </source>
</reference>
<keyword evidence="8" id="KW-0675">Receptor</keyword>
<evidence type="ECO:0000256" key="1">
    <source>
        <dbReference type="ARBA" id="ARBA00004571"/>
    </source>
</evidence>
<keyword evidence="3 10" id="KW-1134">Transmembrane beta strand</keyword>
<evidence type="ECO:0000313" key="15">
    <source>
        <dbReference type="EMBL" id="MCJ0741850.1"/>
    </source>
</evidence>
<feature type="domain" description="TonB-dependent receptor plug" evidence="14">
    <location>
        <begin position="114"/>
        <end position="217"/>
    </location>
</feature>
<dbReference type="NCBIfam" id="TIGR04057">
    <property type="entry name" value="SusC_RagA_signa"/>
    <property type="match status" value="1"/>
</dbReference>
<evidence type="ECO:0000256" key="5">
    <source>
        <dbReference type="ARBA" id="ARBA00022729"/>
    </source>
</evidence>
<dbReference type="Pfam" id="PF00593">
    <property type="entry name" value="TonB_dep_Rec_b-barrel"/>
    <property type="match status" value="1"/>
</dbReference>
<dbReference type="InterPro" id="IPR037066">
    <property type="entry name" value="Plug_dom_sf"/>
</dbReference>
<dbReference type="InterPro" id="IPR008969">
    <property type="entry name" value="CarboxyPept-like_regulatory"/>
</dbReference>
<evidence type="ECO:0000256" key="3">
    <source>
        <dbReference type="ARBA" id="ARBA00022452"/>
    </source>
</evidence>
<keyword evidence="16" id="KW-1185">Reference proteome</keyword>
<dbReference type="Proteomes" id="UP001165460">
    <property type="component" value="Unassembled WGS sequence"/>
</dbReference>
<gene>
    <name evidence="15" type="ORF">MMF97_03930</name>
</gene>
<evidence type="ECO:0000256" key="8">
    <source>
        <dbReference type="ARBA" id="ARBA00023170"/>
    </source>
</evidence>
<evidence type="ECO:0000256" key="7">
    <source>
        <dbReference type="ARBA" id="ARBA00023136"/>
    </source>
</evidence>
<organism evidence="15 16">
    <name type="scientific">Pedobacter montanisoli</name>
    <dbReference type="NCBI Taxonomy" id="2923277"/>
    <lineage>
        <taxon>Bacteria</taxon>
        <taxon>Pseudomonadati</taxon>
        <taxon>Bacteroidota</taxon>
        <taxon>Sphingobacteriia</taxon>
        <taxon>Sphingobacteriales</taxon>
        <taxon>Sphingobacteriaceae</taxon>
        <taxon>Pedobacter</taxon>
    </lineage>
</organism>
<dbReference type="InterPro" id="IPR012910">
    <property type="entry name" value="Plug_dom"/>
</dbReference>
<evidence type="ECO:0000256" key="10">
    <source>
        <dbReference type="PROSITE-ProRule" id="PRU01360"/>
    </source>
</evidence>
<evidence type="ECO:0000259" key="14">
    <source>
        <dbReference type="Pfam" id="PF07715"/>
    </source>
</evidence>
<comment type="subcellular location">
    <subcellularLocation>
        <location evidence="1 10">Cell outer membrane</location>
        <topology evidence="1 10">Multi-pass membrane protein</topology>
    </subcellularLocation>
</comment>
<keyword evidence="5 12" id="KW-0732">Signal</keyword>
<dbReference type="PROSITE" id="PS52016">
    <property type="entry name" value="TONB_DEPENDENT_REC_3"/>
    <property type="match status" value="1"/>
</dbReference>
<name>A0ABS9ZTB8_9SPHI</name>
<dbReference type="PANTHER" id="PTHR30069:SF29">
    <property type="entry name" value="HEMOGLOBIN AND HEMOGLOBIN-HAPTOGLOBIN-BINDING PROTEIN 1-RELATED"/>
    <property type="match status" value="1"/>
</dbReference>
<keyword evidence="9 10" id="KW-0998">Cell outer membrane</keyword>
<dbReference type="InterPro" id="IPR036942">
    <property type="entry name" value="Beta-barrel_TonB_sf"/>
</dbReference>